<dbReference type="InterPro" id="IPR005037">
    <property type="entry name" value="PRP38"/>
</dbReference>
<feature type="compositionally biased region" description="Basic and acidic residues" evidence="8">
    <location>
        <begin position="246"/>
        <end position="300"/>
    </location>
</feature>
<name>A0A7S4HBY5_GUITH</name>
<gene>
    <name evidence="9" type="ORF">GTHE00462_LOCUS3158</name>
</gene>
<evidence type="ECO:0000256" key="1">
    <source>
        <dbReference type="ARBA" id="ARBA00004123"/>
    </source>
</evidence>
<dbReference type="PANTHER" id="PTHR23142">
    <property type="entry name" value="PRE-MRNA-SPLICING FACTOR 38A-RELATED"/>
    <property type="match status" value="1"/>
</dbReference>
<dbReference type="Pfam" id="PF03371">
    <property type="entry name" value="PRP38"/>
    <property type="match status" value="1"/>
</dbReference>
<evidence type="ECO:0000256" key="7">
    <source>
        <dbReference type="RuleBase" id="RU367025"/>
    </source>
</evidence>
<dbReference type="AlphaFoldDB" id="A0A7S4HBY5"/>
<dbReference type="GO" id="GO:0005681">
    <property type="term" value="C:spliceosomal complex"/>
    <property type="evidence" value="ECO:0007669"/>
    <property type="project" value="UniProtKB-KW"/>
</dbReference>
<feature type="compositionally biased region" description="Basic and acidic residues" evidence="8">
    <location>
        <begin position="349"/>
        <end position="368"/>
    </location>
</feature>
<feature type="region of interest" description="Disordered" evidence="8">
    <location>
        <begin position="211"/>
        <end position="385"/>
    </location>
</feature>
<comment type="subcellular location">
    <subcellularLocation>
        <location evidence="1 7">Nucleus</location>
    </subcellularLocation>
</comment>
<evidence type="ECO:0000313" key="9">
    <source>
        <dbReference type="EMBL" id="CAE2193847.1"/>
    </source>
</evidence>
<keyword evidence="3 7" id="KW-0507">mRNA processing</keyword>
<evidence type="ECO:0000256" key="6">
    <source>
        <dbReference type="ARBA" id="ARBA00023242"/>
    </source>
</evidence>
<feature type="compositionally biased region" description="Basic residues" evidence="8">
    <location>
        <begin position="301"/>
        <end position="324"/>
    </location>
</feature>
<evidence type="ECO:0000256" key="2">
    <source>
        <dbReference type="ARBA" id="ARBA00006164"/>
    </source>
</evidence>
<evidence type="ECO:0000256" key="8">
    <source>
        <dbReference type="SAM" id="MobiDB-lite"/>
    </source>
</evidence>
<protein>
    <recommendedName>
        <fullName evidence="7">Pre-mRNA-splicing factor 38</fullName>
    </recommendedName>
</protein>
<proteinExistence type="inferred from homology"/>
<evidence type="ECO:0000256" key="4">
    <source>
        <dbReference type="ARBA" id="ARBA00022728"/>
    </source>
</evidence>
<organism evidence="9">
    <name type="scientific">Guillardia theta</name>
    <name type="common">Cryptophyte</name>
    <name type="synonym">Cryptomonas phi</name>
    <dbReference type="NCBI Taxonomy" id="55529"/>
    <lineage>
        <taxon>Eukaryota</taxon>
        <taxon>Cryptophyceae</taxon>
        <taxon>Pyrenomonadales</taxon>
        <taxon>Geminigeraceae</taxon>
        <taxon>Guillardia</taxon>
    </lineage>
</organism>
<reference evidence="9" key="1">
    <citation type="submission" date="2021-01" db="EMBL/GenBank/DDBJ databases">
        <authorList>
            <person name="Corre E."/>
            <person name="Pelletier E."/>
            <person name="Niang G."/>
            <person name="Scheremetjew M."/>
            <person name="Finn R."/>
            <person name="Kale V."/>
            <person name="Holt S."/>
            <person name="Cochrane G."/>
            <person name="Meng A."/>
            <person name="Brown T."/>
            <person name="Cohen L."/>
        </authorList>
    </citation>
    <scope>NUCLEOTIDE SEQUENCE</scope>
    <source>
        <strain evidence="9">CCMP 2712</strain>
    </source>
</reference>
<feature type="compositionally biased region" description="Polar residues" evidence="8">
    <location>
        <begin position="222"/>
        <end position="242"/>
    </location>
</feature>
<feature type="compositionally biased region" description="Basic residues" evidence="8">
    <location>
        <begin position="332"/>
        <end position="348"/>
    </location>
</feature>
<sequence length="414" mass="48727">MANKTDPLAASVHGTNPQFLVEKILRQKIYDDNYWKEHLFGLTAETIVDRAMELDHIGGTFGGNNKPTVFIQLVLKLLQLQPEKEIVLEFIRNEEFKYVRALGAFYLRLTGRALDIYQYLEPLLNDYRKLRVISGGERASHQKRDLKYPERMAWAGYSIMYMDVFIDQLLRDPMVLDVALPTLPKRLNLEDLKLVLPRISALDDDILSEEEEAEPANPTGIYVNSQQGNQPTESSESGRTKQPSPPRREPERETDRDRGRDRDRDKDRGRDRSRSRSRDRYRRERSRERSSSRGRRGDAGRRRRSTSRERRRSRSPRRRSPSRSRSRDRSRERRRYRSRSRSRDRRSRSRSESRGRRKEEEEGGDKKQPAQKKKVKKIKEKGTEVDTEIDEANKLRAALGLKPLKNVDEWKSKH</sequence>
<evidence type="ECO:0000256" key="3">
    <source>
        <dbReference type="ARBA" id="ARBA00022664"/>
    </source>
</evidence>
<feature type="compositionally biased region" description="Basic residues" evidence="8">
    <location>
        <begin position="369"/>
        <end position="379"/>
    </location>
</feature>
<comment type="function">
    <text evidence="7">Required for pre-mRNA splicing.</text>
</comment>
<comment type="similarity">
    <text evidence="2 7">Belongs to the PRP38 family.</text>
</comment>
<keyword evidence="6 7" id="KW-0539">Nucleus</keyword>
<evidence type="ECO:0000256" key="5">
    <source>
        <dbReference type="ARBA" id="ARBA00023187"/>
    </source>
</evidence>
<dbReference type="GO" id="GO:0000398">
    <property type="term" value="P:mRNA splicing, via spliceosome"/>
    <property type="evidence" value="ECO:0007669"/>
    <property type="project" value="UniProtKB-UniRule"/>
</dbReference>
<keyword evidence="4 7" id="KW-0747">Spliceosome</keyword>
<accession>A0A7S4HBY5</accession>
<dbReference type="EMBL" id="HBKN01003759">
    <property type="protein sequence ID" value="CAE2193847.1"/>
    <property type="molecule type" value="Transcribed_RNA"/>
</dbReference>
<keyword evidence="5 7" id="KW-0508">mRNA splicing</keyword>